<accession>A0A438KAE9</accession>
<protein>
    <submittedName>
        <fullName evidence="3">Uncharacterized protein</fullName>
    </submittedName>
</protein>
<evidence type="ECO:0000256" key="2">
    <source>
        <dbReference type="SAM" id="MobiDB-lite"/>
    </source>
</evidence>
<keyword evidence="1" id="KW-0175">Coiled coil</keyword>
<sequence length="560" mass="63568">MRRVSLADLELASHDPVYQRRFEAIKEVSDMWPGWGNAMWTGLTRPIASVCHHKGALILPVRIAIHLMEDSPVSINEESFNVIVFTKERFHAGLRFPLLFLFKQFFHFTKIPSSFIHPNAVRILMGCSILNMLYHLDLSLLELVTEFPDSTKGATKGHVVISGTWAGSYEHPTHAFEPCRSLGISGKRMRGRLVEWVDKTSFNQLNKLFVISVVERDHETLLTDQNLLTLCRDSELYAVPTVPRFAPRVLVTDKHFVLKDLPFYEEARAADTKARQDRLDKREKKHQERTLRQAPGKHEPAVPYINLEPEGEEEEDMASRLKVGFKERHRKCLSEALPTTPLPAKKSHPKAPREELALEAPIVEDACPTEDGISTGIPCGNANEGNALDNPSSWKDIAALLKRVPYFTAPKPSTSGVHAFFPYFRRQIVKLPGGVFDVVCPSYGTREFVLQWVTAIHNLMRQQSLLLKWLEVAESMQVFLTQQIDNSEELCAQLVGVENELTTVWKAIADTEKLQKELKEEMQVANAEACRMGEENEAAKAKCKDAEQERDQLKKELEEL</sequence>
<evidence type="ECO:0000313" key="3">
    <source>
        <dbReference type="EMBL" id="RVX18164.1"/>
    </source>
</evidence>
<evidence type="ECO:0000256" key="1">
    <source>
        <dbReference type="SAM" id="Coils"/>
    </source>
</evidence>
<organism evidence="3 4">
    <name type="scientific">Vitis vinifera</name>
    <name type="common">Grape</name>
    <dbReference type="NCBI Taxonomy" id="29760"/>
    <lineage>
        <taxon>Eukaryota</taxon>
        <taxon>Viridiplantae</taxon>
        <taxon>Streptophyta</taxon>
        <taxon>Embryophyta</taxon>
        <taxon>Tracheophyta</taxon>
        <taxon>Spermatophyta</taxon>
        <taxon>Magnoliopsida</taxon>
        <taxon>eudicotyledons</taxon>
        <taxon>Gunneridae</taxon>
        <taxon>Pentapetalae</taxon>
        <taxon>rosids</taxon>
        <taxon>Vitales</taxon>
        <taxon>Vitaceae</taxon>
        <taxon>Viteae</taxon>
        <taxon>Vitis</taxon>
    </lineage>
</organism>
<gene>
    <name evidence="3" type="ORF">CK203_003920</name>
</gene>
<feature type="region of interest" description="Disordered" evidence="2">
    <location>
        <begin position="272"/>
        <end position="303"/>
    </location>
</feature>
<name>A0A438KAE9_VITVI</name>
<comment type="caution">
    <text evidence="3">The sequence shown here is derived from an EMBL/GenBank/DDBJ whole genome shotgun (WGS) entry which is preliminary data.</text>
</comment>
<feature type="coiled-coil region" evidence="1">
    <location>
        <begin position="508"/>
        <end position="556"/>
    </location>
</feature>
<reference evidence="3 4" key="1">
    <citation type="journal article" date="2018" name="PLoS Genet.">
        <title>Population sequencing reveals clonal diversity and ancestral inbreeding in the grapevine cultivar Chardonnay.</title>
        <authorList>
            <person name="Roach M.J."/>
            <person name="Johnson D.L."/>
            <person name="Bohlmann J."/>
            <person name="van Vuuren H.J."/>
            <person name="Jones S.J."/>
            <person name="Pretorius I.S."/>
            <person name="Schmidt S.A."/>
            <person name="Borneman A.R."/>
        </authorList>
    </citation>
    <scope>NUCLEOTIDE SEQUENCE [LARGE SCALE GENOMIC DNA]</scope>
    <source>
        <strain evidence="4">cv. Chardonnay</strain>
        <tissue evidence="3">Leaf</tissue>
    </source>
</reference>
<proteinExistence type="predicted"/>
<feature type="compositionally biased region" description="Basic and acidic residues" evidence="2">
    <location>
        <begin position="272"/>
        <end position="300"/>
    </location>
</feature>
<dbReference type="EMBL" id="QGNW01000012">
    <property type="protein sequence ID" value="RVX18164.1"/>
    <property type="molecule type" value="Genomic_DNA"/>
</dbReference>
<dbReference type="AlphaFoldDB" id="A0A438KAE9"/>
<evidence type="ECO:0000313" key="4">
    <source>
        <dbReference type="Proteomes" id="UP000288805"/>
    </source>
</evidence>
<dbReference type="Proteomes" id="UP000288805">
    <property type="component" value="Unassembled WGS sequence"/>
</dbReference>